<proteinExistence type="predicted"/>
<evidence type="ECO:0000256" key="2">
    <source>
        <dbReference type="SAM" id="SignalP"/>
    </source>
</evidence>
<feature type="region of interest" description="Disordered" evidence="1">
    <location>
        <begin position="203"/>
        <end position="224"/>
    </location>
</feature>
<keyword evidence="4" id="KW-1185">Reference proteome</keyword>
<evidence type="ECO:0000313" key="4">
    <source>
        <dbReference type="Proteomes" id="UP000449678"/>
    </source>
</evidence>
<organism evidence="3 4">
    <name type="scientific">Duganella lactea</name>
    <dbReference type="NCBI Taxonomy" id="2692173"/>
    <lineage>
        <taxon>Bacteria</taxon>
        <taxon>Pseudomonadati</taxon>
        <taxon>Pseudomonadota</taxon>
        <taxon>Betaproteobacteria</taxon>
        <taxon>Burkholderiales</taxon>
        <taxon>Oxalobacteraceae</taxon>
        <taxon>Telluria group</taxon>
        <taxon>Duganella</taxon>
    </lineage>
</organism>
<keyword evidence="2" id="KW-0732">Signal</keyword>
<reference evidence="3 4" key="1">
    <citation type="submission" date="2019-12" db="EMBL/GenBank/DDBJ databases">
        <title>Novel species isolated from a subtropical stream in China.</title>
        <authorList>
            <person name="Lu H."/>
        </authorList>
    </citation>
    <scope>NUCLEOTIDE SEQUENCE [LARGE SCALE GENOMIC DNA]</scope>
    <source>
        <strain evidence="3 4">FT94W</strain>
    </source>
</reference>
<evidence type="ECO:0000256" key="1">
    <source>
        <dbReference type="SAM" id="MobiDB-lite"/>
    </source>
</evidence>
<feature type="chain" id="PRO_5045813741" evidence="2">
    <location>
        <begin position="27"/>
        <end position="224"/>
    </location>
</feature>
<accession>A0ABW9VAF3</accession>
<protein>
    <submittedName>
        <fullName evidence="3">Uncharacterized protein</fullName>
    </submittedName>
</protein>
<gene>
    <name evidence="3" type="ORF">GTP38_09675</name>
</gene>
<dbReference type="PROSITE" id="PS51257">
    <property type="entry name" value="PROKAR_LIPOPROTEIN"/>
    <property type="match status" value="1"/>
</dbReference>
<evidence type="ECO:0000313" key="3">
    <source>
        <dbReference type="EMBL" id="MYM34607.1"/>
    </source>
</evidence>
<dbReference type="Proteomes" id="UP000449678">
    <property type="component" value="Unassembled WGS sequence"/>
</dbReference>
<feature type="signal peptide" evidence="2">
    <location>
        <begin position="1"/>
        <end position="26"/>
    </location>
</feature>
<sequence>MPLRTHVPALLLAATLVSVGCQSARAAPPTPPAPPAPSAVAEGVLQRYLSTPYGELNGLRLRDGRIVLFGPPMAQSVRAAATVGDAIRVIGHSAPDGVLHAVVVLNLTSGRRASEQPPGAPPAPRALQRLTAAGTIDAVLHGPRGEANGVLLTDGALIYFRPELASGPLSTGQPFAAIGIGTSGPHGLSIEALGVGADLADARQAASAASGIPPQPKEPPPHAH</sequence>
<name>A0ABW9VAF3_9BURK</name>
<dbReference type="RefSeq" id="WP_160989990.1">
    <property type="nucleotide sequence ID" value="NZ_WWCO01000005.1"/>
</dbReference>
<dbReference type="EMBL" id="WWCO01000005">
    <property type="protein sequence ID" value="MYM34607.1"/>
    <property type="molecule type" value="Genomic_DNA"/>
</dbReference>
<comment type="caution">
    <text evidence="3">The sequence shown here is derived from an EMBL/GenBank/DDBJ whole genome shotgun (WGS) entry which is preliminary data.</text>
</comment>